<protein>
    <submittedName>
        <fullName evidence="2">Uncharacterized protein</fullName>
    </submittedName>
</protein>
<feature type="region of interest" description="Disordered" evidence="1">
    <location>
        <begin position="200"/>
        <end position="237"/>
    </location>
</feature>
<keyword evidence="3" id="KW-1185">Reference proteome</keyword>
<evidence type="ECO:0000313" key="3">
    <source>
        <dbReference type="Proteomes" id="UP000027222"/>
    </source>
</evidence>
<dbReference type="OrthoDB" id="3059771at2759"/>
<feature type="compositionally biased region" description="Basic and acidic residues" evidence="1">
    <location>
        <begin position="135"/>
        <end position="149"/>
    </location>
</feature>
<dbReference type="AlphaFoldDB" id="A0A067U3K7"/>
<feature type="region of interest" description="Disordered" evidence="1">
    <location>
        <begin position="1"/>
        <end position="95"/>
    </location>
</feature>
<dbReference type="Proteomes" id="UP000027222">
    <property type="component" value="Unassembled WGS sequence"/>
</dbReference>
<sequence>MELENGSAPHLTRDTRSSGSLPSSRAIIASPPAPTHSRRRTVRTRRKRSTELAVSAARDTSTEQENKRVTHHRTSSVETIRTRSSKPKKSTDVLGHETTHLSITCAGATKQKSKSFPPSSIILSGLRAIKSCTQESRKPRSEKTVKKPDSVPLSRSPPAILNVGHADVATGIATHTTAYLSIDVSDDLSRWDMDYIPTIPSLHSPPDSPGDNTHRPANSNQPPSNSNPFSTPIDDDALLENDIPFPLNRHSRVVLENMGVKKSKTLAQARSINAGGTLNRQALFPRIETPPTSCDQTQRGSTLPGLPHPLPLRTLCQNTDPVHPYGSSSPRVFIQPRRIPESKVSSGPSPSRRDAWGCFHLAAADLELSIVFPQTSHFEIWDMGDNAHIACPAMLCLMAKDAQAYAGKPLATPDVSLIDIRCEDLPLPSPMAKYNPKDEYATFYMGAKTGTATDDLISNPSPKSNVLGSESISLEGKWVRTYARPGVEGSEHSRVLRRGDMYQIPWEGTSATGARGWYLKFWVPIPTRLFEKRETRSFNIHARVWMMGDEQRALSLDENKDGKVFPLLTDSEMTVSHLRKEREMERWC</sequence>
<proteinExistence type="predicted"/>
<name>A0A067U3K7_GALM3</name>
<feature type="compositionally biased region" description="Basic residues" evidence="1">
    <location>
        <begin position="36"/>
        <end position="48"/>
    </location>
</feature>
<feature type="compositionally biased region" description="Low complexity" evidence="1">
    <location>
        <begin position="216"/>
        <end position="230"/>
    </location>
</feature>
<organism evidence="2 3">
    <name type="scientific">Galerina marginata (strain CBS 339.88)</name>
    <dbReference type="NCBI Taxonomy" id="685588"/>
    <lineage>
        <taxon>Eukaryota</taxon>
        <taxon>Fungi</taxon>
        <taxon>Dikarya</taxon>
        <taxon>Basidiomycota</taxon>
        <taxon>Agaricomycotina</taxon>
        <taxon>Agaricomycetes</taxon>
        <taxon>Agaricomycetidae</taxon>
        <taxon>Agaricales</taxon>
        <taxon>Agaricineae</taxon>
        <taxon>Strophariaceae</taxon>
        <taxon>Galerina</taxon>
    </lineage>
</organism>
<accession>A0A067U3K7</accession>
<reference evidence="3" key="1">
    <citation type="journal article" date="2014" name="Proc. Natl. Acad. Sci. U.S.A.">
        <title>Extensive sampling of basidiomycete genomes demonstrates inadequacy of the white-rot/brown-rot paradigm for wood decay fungi.</title>
        <authorList>
            <person name="Riley R."/>
            <person name="Salamov A.A."/>
            <person name="Brown D.W."/>
            <person name="Nagy L.G."/>
            <person name="Floudas D."/>
            <person name="Held B.W."/>
            <person name="Levasseur A."/>
            <person name="Lombard V."/>
            <person name="Morin E."/>
            <person name="Otillar R."/>
            <person name="Lindquist E.A."/>
            <person name="Sun H."/>
            <person name="LaButti K.M."/>
            <person name="Schmutz J."/>
            <person name="Jabbour D."/>
            <person name="Luo H."/>
            <person name="Baker S.E."/>
            <person name="Pisabarro A.G."/>
            <person name="Walton J.D."/>
            <person name="Blanchette R.A."/>
            <person name="Henrissat B."/>
            <person name="Martin F."/>
            <person name="Cullen D."/>
            <person name="Hibbett D.S."/>
            <person name="Grigoriev I.V."/>
        </authorList>
    </citation>
    <scope>NUCLEOTIDE SEQUENCE [LARGE SCALE GENOMIC DNA]</scope>
    <source>
        <strain evidence="3">CBS 339.88</strain>
    </source>
</reference>
<dbReference type="HOGENOM" id="CLU_472559_0_0_1"/>
<evidence type="ECO:0000256" key="1">
    <source>
        <dbReference type="SAM" id="MobiDB-lite"/>
    </source>
</evidence>
<gene>
    <name evidence="2" type="ORF">GALMADRAFT_132613</name>
</gene>
<feature type="region of interest" description="Disordered" evidence="1">
    <location>
        <begin position="132"/>
        <end position="158"/>
    </location>
</feature>
<dbReference type="EMBL" id="KL142367">
    <property type="protein sequence ID" value="KDR85998.1"/>
    <property type="molecule type" value="Genomic_DNA"/>
</dbReference>
<evidence type="ECO:0000313" key="2">
    <source>
        <dbReference type="EMBL" id="KDR85998.1"/>
    </source>
</evidence>